<gene>
    <name evidence="1" type="ORF">FOQG_17014</name>
</gene>
<evidence type="ECO:0000313" key="2">
    <source>
        <dbReference type="Proteomes" id="UP000030663"/>
    </source>
</evidence>
<feature type="non-terminal residue" evidence="1">
    <location>
        <position position="32"/>
    </location>
</feature>
<dbReference type="Proteomes" id="UP000030663">
    <property type="component" value="Unassembled WGS sequence"/>
</dbReference>
<organism evidence="1 2">
    <name type="scientific">Fusarium oxysporum f. sp. raphani 54005</name>
    <dbReference type="NCBI Taxonomy" id="1089458"/>
    <lineage>
        <taxon>Eukaryota</taxon>
        <taxon>Fungi</taxon>
        <taxon>Dikarya</taxon>
        <taxon>Ascomycota</taxon>
        <taxon>Pezizomycotina</taxon>
        <taxon>Sordariomycetes</taxon>
        <taxon>Hypocreomycetidae</taxon>
        <taxon>Hypocreales</taxon>
        <taxon>Nectriaceae</taxon>
        <taxon>Fusarium</taxon>
        <taxon>Fusarium oxysporum species complex</taxon>
    </lineage>
</organism>
<keyword evidence="2" id="KW-1185">Reference proteome</keyword>
<dbReference type="EMBL" id="JH658529">
    <property type="protein sequence ID" value="EXK78315.1"/>
    <property type="molecule type" value="Genomic_DNA"/>
</dbReference>
<name>X0B856_FUSOX</name>
<dbReference type="AlphaFoldDB" id="X0B856"/>
<protein>
    <submittedName>
        <fullName evidence="1">Uncharacterized protein</fullName>
    </submittedName>
</protein>
<evidence type="ECO:0000313" key="1">
    <source>
        <dbReference type="EMBL" id="EXK78315.1"/>
    </source>
</evidence>
<accession>X0B856</accession>
<proteinExistence type="predicted"/>
<sequence length="32" mass="3450">MSSIYVSMGLTSHWDVVIPGATSFLDPVGLLR</sequence>
<reference evidence="1 2" key="1">
    <citation type="submission" date="2011-11" db="EMBL/GenBank/DDBJ databases">
        <title>The Genome Sequence of Fusarium oxysporum PHW815.</title>
        <authorList>
            <consortium name="The Broad Institute Genome Sequencing Platform"/>
            <person name="Ma L.-J."/>
            <person name="Gale L.R."/>
            <person name="Schwartz D.C."/>
            <person name="Zhou S."/>
            <person name="Corby-Kistler H."/>
            <person name="Young S.K."/>
            <person name="Zeng Q."/>
            <person name="Gargeya S."/>
            <person name="Fitzgerald M."/>
            <person name="Haas B."/>
            <person name="Abouelleil A."/>
            <person name="Alvarado L."/>
            <person name="Arachchi H.M."/>
            <person name="Berlin A."/>
            <person name="Brown A."/>
            <person name="Chapman S.B."/>
            <person name="Chen Z."/>
            <person name="Dunbar C."/>
            <person name="Freedman E."/>
            <person name="Gearin G."/>
            <person name="Goldberg J."/>
            <person name="Griggs A."/>
            <person name="Gujja S."/>
            <person name="Heiman D."/>
            <person name="Howarth C."/>
            <person name="Larson L."/>
            <person name="Lui A."/>
            <person name="MacDonald P.J.P."/>
            <person name="Montmayeur A."/>
            <person name="Murphy C."/>
            <person name="Neiman D."/>
            <person name="Pearson M."/>
            <person name="Priest M."/>
            <person name="Roberts A."/>
            <person name="Saif S."/>
            <person name="Shea T."/>
            <person name="Shenoy N."/>
            <person name="Sisk P."/>
            <person name="Stolte C."/>
            <person name="Sykes S."/>
            <person name="Wortman J."/>
            <person name="Nusbaum C."/>
            <person name="Birren B."/>
        </authorList>
    </citation>
    <scope>NUCLEOTIDE SEQUENCE [LARGE SCALE GENOMIC DNA]</scope>
    <source>
        <strain evidence="1 2">54005</strain>
    </source>
</reference>
<dbReference type="HOGENOM" id="CLU_3394210_0_0_1"/>